<name>A0A3N4IMM4_ASCIM</name>
<protein>
    <recommendedName>
        <fullName evidence="2">DUF7907 domain-containing protein</fullName>
    </recommendedName>
</protein>
<dbReference type="Pfam" id="PF25484">
    <property type="entry name" value="DUF7907"/>
    <property type="match status" value="1"/>
</dbReference>
<reference evidence="3 4" key="1">
    <citation type="journal article" date="2018" name="Nat. Ecol. Evol.">
        <title>Pezizomycetes genomes reveal the molecular basis of ectomycorrhizal truffle lifestyle.</title>
        <authorList>
            <person name="Murat C."/>
            <person name="Payen T."/>
            <person name="Noel B."/>
            <person name="Kuo A."/>
            <person name="Morin E."/>
            <person name="Chen J."/>
            <person name="Kohler A."/>
            <person name="Krizsan K."/>
            <person name="Balestrini R."/>
            <person name="Da Silva C."/>
            <person name="Montanini B."/>
            <person name="Hainaut M."/>
            <person name="Levati E."/>
            <person name="Barry K.W."/>
            <person name="Belfiori B."/>
            <person name="Cichocki N."/>
            <person name="Clum A."/>
            <person name="Dockter R.B."/>
            <person name="Fauchery L."/>
            <person name="Guy J."/>
            <person name="Iotti M."/>
            <person name="Le Tacon F."/>
            <person name="Lindquist E.A."/>
            <person name="Lipzen A."/>
            <person name="Malagnac F."/>
            <person name="Mello A."/>
            <person name="Molinier V."/>
            <person name="Miyauchi S."/>
            <person name="Poulain J."/>
            <person name="Riccioni C."/>
            <person name="Rubini A."/>
            <person name="Sitrit Y."/>
            <person name="Splivallo R."/>
            <person name="Traeger S."/>
            <person name="Wang M."/>
            <person name="Zifcakova L."/>
            <person name="Wipf D."/>
            <person name="Zambonelli A."/>
            <person name="Paolocci F."/>
            <person name="Nowrousian M."/>
            <person name="Ottonello S."/>
            <person name="Baldrian P."/>
            <person name="Spatafora J.W."/>
            <person name="Henrissat B."/>
            <person name="Nagy L.G."/>
            <person name="Aury J.M."/>
            <person name="Wincker P."/>
            <person name="Grigoriev I.V."/>
            <person name="Bonfante P."/>
            <person name="Martin F.M."/>
        </authorList>
    </citation>
    <scope>NUCLEOTIDE SEQUENCE [LARGE SCALE GENOMIC DNA]</scope>
    <source>
        <strain evidence="3 4">RN42</strain>
    </source>
</reference>
<evidence type="ECO:0000313" key="4">
    <source>
        <dbReference type="Proteomes" id="UP000275078"/>
    </source>
</evidence>
<evidence type="ECO:0000259" key="2">
    <source>
        <dbReference type="Pfam" id="PF25484"/>
    </source>
</evidence>
<proteinExistence type="predicted"/>
<dbReference type="Proteomes" id="UP000275078">
    <property type="component" value="Unassembled WGS sequence"/>
</dbReference>
<sequence>MHLQSILSIALGFLSLTTATPTPAIESTEELPLEQGPFGIVSVSDDPYWNNLTLIHSHVGAATNIAQLASSPAYTWPYYINMTGGFTYDPIDRLTKQGRLRYRVEGRDDIPFNGNLWFNTSSNAAALYISVQTPLYTFGFDEKGWGDFLGLDGIFDRWYVCQQLTSYGFKWGVTWRMGEGEVDASRGCTKISLKRIKL</sequence>
<dbReference type="EMBL" id="ML119653">
    <property type="protein sequence ID" value="RPA85441.1"/>
    <property type="molecule type" value="Genomic_DNA"/>
</dbReference>
<accession>A0A3N4IMM4</accession>
<dbReference type="STRING" id="1160509.A0A3N4IMM4"/>
<gene>
    <name evidence="3" type="ORF">BJ508DRAFT_411861</name>
</gene>
<dbReference type="InterPro" id="IPR057229">
    <property type="entry name" value="DUF7907"/>
</dbReference>
<keyword evidence="1" id="KW-0732">Signal</keyword>
<dbReference type="AlphaFoldDB" id="A0A3N4IMM4"/>
<feature type="signal peptide" evidence="1">
    <location>
        <begin position="1"/>
        <end position="19"/>
    </location>
</feature>
<organism evidence="3 4">
    <name type="scientific">Ascobolus immersus RN42</name>
    <dbReference type="NCBI Taxonomy" id="1160509"/>
    <lineage>
        <taxon>Eukaryota</taxon>
        <taxon>Fungi</taxon>
        <taxon>Dikarya</taxon>
        <taxon>Ascomycota</taxon>
        <taxon>Pezizomycotina</taxon>
        <taxon>Pezizomycetes</taxon>
        <taxon>Pezizales</taxon>
        <taxon>Ascobolaceae</taxon>
        <taxon>Ascobolus</taxon>
    </lineage>
</organism>
<evidence type="ECO:0000256" key="1">
    <source>
        <dbReference type="SAM" id="SignalP"/>
    </source>
</evidence>
<feature type="chain" id="PRO_5018325664" description="DUF7907 domain-containing protein" evidence="1">
    <location>
        <begin position="20"/>
        <end position="198"/>
    </location>
</feature>
<feature type="domain" description="DUF7907" evidence="2">
    <location>
        <begin position="41"/>
        <end position="195"/>
    </location>
</feature>
<evidence type="ECO:0000313" key="3">
    <source>
        <dbReference type="EMBL" id="RPA85441.1"/>
    </source>
</evidence>
<keyword evidence="4" id="KW-1185">Reference proteome</keyword>